<evidence type="ECO:0000313" key="2">
    <source>
        <dbReference type="EMBL" id="EGR27961.1"/>
    </source>
</evidence>
<keyword evidence="3" id="KW-1185">Reference proteome</keyword>
<dbReference type="RefSeq" id="XP_004027306.1">
    <property type="nucleotide sequence ID" value="XM_004027257.1"/>
</dbReference>
<dbReference type="AlphaFoldDB" id="G0R3H2"/>
<dbReference type="InterPro" id="IPR010736">
    <property type="entry name" value="SHIPPO-rpt"/>
</dbReference>
<gene>
    <name evidence="2" type="ORF">IMG5_185440</name>
</gene>
<dbReference type="OrthoDB" id="290028at2759"/>
<proteinExistence type="predicted"/>
<evidence type="ECO:0000256" key="1">
    <source>
        <dbReference type="SAM" id="Phobius"/>
    </source>
</evidence>
<dbReference type="InParanoid" id="G0R3H2"/>
<feature type="transmembrane region" description="Helical" evidence="1">
    <location>
        <begin position="153"/>
        <end position="171"/>
    </location>
</feature>
<evidence type="ECO:0008006" key="4">
    <source>
        <dbReference type="Google" id="ProtNLM"/>
    </source>
</evidence>
<protein>
    <recommendedName>
        <fullName evidence="4">Transmembrane protein</fullName>
    </recommendedName>
</protein>
<dbReference type="Pfam" id="PF07004">
    <property type="entry name" value="SHIPPO-rpt"/>
    <property type="match status" value="3"/>
</dbReference>
<keyword evidence="1" id="KW-1133">Transmembrane helix</keyword>
<dbReference type="GeneID" id="14904054"/>
<dbReference type="Proteomes" id="UP000008983">
    <property type="component" value="Unassembled WGS sequence"/>
</dbReference>
<accession>G0R3H2</accession>
<dbReference type="EMBL" id="GL984303">
    <property type="protein sequence ID" value="EGR27961.1"/>
    <property type="molecule type" value="Genomic_DNA"/>
</dbReference>
<evidence type="ECO:0000313" key="3">
    <source>
        <dbReference type="Proteomes" id="UP000008983"/>
    </source>
</evidence>
<organism evidence="2 3">
    <name type="scientific">Ichthyophthirius multifiliis</name>
    <name type="common">White spot disease agent</name>
    <name type="synonym">Ich</name>
    <dbReference type="NCBI Taxonomy" id="5932"/>
    <lineage>
        <taxon>Eukaryota</taxon>
        <taxon>Sar</taxon>
        <taxon>Alveolata</taxon>
        <taxon>Ciliophora</taxon>
        <taxon>Intramacronucleata</taxon>
        <taxon>Oligohymenophorea</taxon>
        <taxon>Hymenostomatida</taxon>
        <taxon>Ophryoglenina</taxon>
        <taxon>Ichthyophthirius</taxon>
    </lineage>
</organism>
<keyword evidence="1" id="KW-0812">Transmembrane</keyword>
<sequence>MLYKHNLNSQFIHILIYILQNNFVFLQFTFINIIINTYIYNFLKLILIILNQVKPNKNEKPFNQHRKLQLLYCINCIQQQNELQKFLKNLFIFTFFTIKALYQFSQISCLQQSQHNQVKHFGQLKIVFYLFKDFQTHYSSYSSYIGLKNYSSLLIYFIISLYLLFSTSFSTSSSSSQLELSKTTFLKSFYYSFISLFKQKDLNRKDLHLVQDVKLKIKILKSNYLYLPFFIYNKTKQKNRKQKIMDILHKIILKHQDLDNTILMIFKIADNFIILLDKSYQQRMNKLIPGPGTYEVKGLNKFGNYFVSKFQGSKTSVISPPLKSRYDQYHINKLNEIPGPGQYEQYIKQQGHQFAQKFKSTFGGKFSNEQRMFTIGSKFIVPGPGSYNIRKNIILKQDKKVK</sequence>
<name>G0R3H2_ICHMU</name>
<keyword evidence="1" id="KW-0472">Membrane</keyword>
<reference evidence="2 3" key="1">
    <citation type="submission" date="2011-07" db="EMBL/GenBank/DDBJ databases">
        <authorList>
            <person name="Coyne R."/>
            <person name="Brami D."/>
            <person name="Johnson J."/>
            <person name="Hostetler J."/>
            <person name="Hannick L."/>
            <person name="Clark T."/>
            <person name="Cassidy-Hanley D."/>
            <person name="Inman J."/>
        </authorList>
    </citation>
    <scope>NUCLEOTIDE SEQUENCE [LARGE SCALE GENOMIC DNA]</scope>
    <source>
        <strain evidence="2 3">G5</strain>
    </source>
</reference>